<evidence type="ECO:0000256" key="2">
    <source>
        <dbReference type="SAM" id="SignalP"/>
    </source>
</evidence>
<dbReference type="InterPro" id="IPR052177">
    <property type="entry name" value="Divisome_Glycosyl_Hydrolase"/>
</dbReference>
<protein>
    <submittedName>
        <fullName evidence="5">Family 10 glycosylhydrolase</fullName>
    </submittedName>
</protein>
<dbReference type="SUPFAM" id="SSF49265">
    <property type="entry name" value="Fibronectin type III"/>
    <property type="match status" value="1"/>
</dbReference>
<feature type="domain" description="Glycosyl hydrolase-like 10" evidence="3">
    <location>
        <begin position="27"/>
        <end position="350"/>
    </location>
</feature>
<keyword evidence="6" id="KW-1185">Reference proteome</keyword>
<dbReference type="PANTHER" id="PTHR43405">
    <property type="entry name" value="GLYCOSYL HYDROLASE DIGH"/>
    <property type="match status" value="1"/>
</dbReference>
<evidence type="ECO:0000313" key="5">
    <source>
        <dbReference type="EMBL" id="QNA46067.1"/>
    </source>
</evidence>
<evidence type="ECO:0000259" key="3">
    <source>
        <dbReference type="Pfam" id="PF02638"/>
    </source>
</evidence>
<dbReference type="InterPro" id="IPR036116">
    <property type="entry name" value="FN3_sf"/>
</dbReference>
<dbReference type="Pfam" id="PF02638">
    <property type="entry name" value="GHL10"/>
    <property type="match status" value="1"/>
</dbReference>
<keyword evidence="1 2" id="KW-0732">Signal</keyword>
<accession>A0A7G5XKR4</accession>
<feature type="chain" id="PRO_5028989026" evidence="2">
    <location>
        <begin position="21"/>
        <end position="638"/>
    </location>
</feature>
<dbReference type="Pfam" id="PF18962">
    <property type="entry name" value="Por_Secre_tail"/>
    <property type="match status" value="1"/>
</dbReference>
<evidence type="ECO:0000259" key="4">
    <source>
        <dbReference type="Pfam" id="PF18962"/>
    </source>
</evidence>
<dbReference type="InterPro" id="IPR026444">
    <property type="entry name" value="Secre_tail"/>
</dbReference>
<proteinExistence type="predicted"/>
<dbReference type="RefSeq" id="WP_182805668.1">
    <property type="nucleotide sequence ID" value="NZ_CP060007.1"/>
</dbReference>
<dbReference type="Gene3D" id="2.60.40.10">
    <property type="entry name" value="Immunoglobulins"/>
    <property type="match status" value="1"/>
</dbReference>
<dbReference type="InterPro" id="IPR017853">
    <property type="entry name" value="GH"/>
</dbReference>
<dbReference type="PANTHER" id="PTHR43405:SF1">
    <property type="entry name" value="GLYCOSYL HYDROLASE DIGH"/>
    <property type="match status" value="1"/>
</dbReference>
<sequence length="638" mass="72176">MNRLIICFLSFFIFSLTANSQTPPKRELRSAWLSTFLNLDWPSTATRTVQEVKDSVIKMLDLQQQSGINAIYFQVRNECDAVYRSSIEPWSASVTGTQGIAPAAGFDPLQFMIDECRKRGIEIHAWFNPYRAVNNYNSIGSYAASHVANQHPNWLLAQGSLRILNPGIPEVRDYVLSVVMDVLRRYDVDGIHYDDYFYPYPGAGGTSSRFNDDATFASYPRGFSNKNDWRRDNINIFIQRSYDSIKAIKPWVKFGVSPFGIWQNQRSDAAGSATTGLQSYSDVYADTKKWLQQGWVDYVTPQIYWSTGFNTASYSVLVPWWNNNAYGRHVYVGHALYKLNADADRDPNWYNASQINKQIRLNRTYSNIHGSTFFRSQYFSSNPLKFRDSLTEYLYATPALLPTMPWRDSEAPQPVKTITATIRNNHVQLNWSTAAATTNELNRVRQFVVYRFNSAAINLNDADAIQLITANAETTTYTDSNLIPAEYYYVVTALDRFHNESEPGNVVKASFIPITQVTVTPTEPVANPVVVKPEPVTKPVAEKPIQPSQPATPEFVLQAEPNPATSFTIISYTLPKRMQVTLSVLDNNGKELLKLVDAFQSTGKQLIRFNTSTLTAGKYQVKISAEKIEKIIQVVVTK</sequence>
<feature type="domain" description="Secretion system C-terminal sorting" evidence="4">
    <location>
        <begin position="561"/>
        <end position="632"/>
    </location>
</feature>
<feature type="signal peptide" evidence="2">
    <location>
        <begin position="1"/>
        <end position="20"/>
    </location>
</feature>
<evidence type="ECO:0000313" key="6">
    <source>
        <dbReference type="Proteomes" id="UP000515344"/>
    </source>
</evidence>
<gene>
    <name evidence="5" type="ORF">H4075_07755</name>
</gene>
<dbReference type="KEGG" id="lacs:H4075_07755"/>
<organism evidence="5 6">
    <name type="scientific">Lacibacter sediminis</name>
    <dbReference type="NCBI Taxonomy" id="2760713"/>
    <lineage>
        <taxon>Bacteria</taxon>
        <taxon>Pseudomonadati</taxon>
        <taxon>Bacteroidota</taxon>
        <taxon>Chitinophagia</taxon>
        <taxon>Chitinophagales</taxon>
        <taxon>Chitinophagaceae</taxon>
        <taxon>Lacibacter</taxon>
    </lineage>
</organism>
<dbReference type="Proteomes" id="UP000515344">
    <property type="component" value="Chromosome"/>
</dbReference>
<dbReference type="InterPro" id="IPR013783">
    <property type="entry name" value="Ig-like_fold"/>
</dbReference>
<evidence type="ECO:0000256" key="1">
    <source>
        <dbReference type="ARBA" id="ARBA00022729"/>
    </source>
</evidence>
<name>A0A7G5XKR4_9BACT</name>
<dbReference type="InterPro" id="IPR003790">
    <property type="entry name" value="GHL10"/>
</dbReference>
<reference evidence="6" key="1">
    <citation type="submission" date="2020-08" db="EMBL/GenBank/DDBJ databases">
        <title>Lacibacter sp. S13-6-6 genome sequencing.</title>
        <authorList>
            <person name="Jin L."/>
        </authorList>
    </citation>
    <scope>NUCLEOTIDE SEQUENCE [LARGE SCALE GENOMIC DNA]</scope>
    <source>
        <strain evidence="6">S13-6-6</strain>
    </source>
</reference>
<dbReference type="AlphaFoldDB" id="A0A7G5XKR4"/>
<dbReference type="Gene3D" id="3.20.20.80">
    <property type="entry name" value="Glycosidases"/>
    <property type="match status" value="1"/>
</dbReference>
<dbReference type="NCBIfam" id="TIGR04183">
    <property type="entry name" value="Por_Secre_tail"/>
    <property type="match status" value="1"/>
</dbReference>
<dbReference type="EMBL" id="CP060007">
    <property type="protein sequence ID" value="QNA46067.1"/>
    <property type="molecule type" value="Genomic_DNA"/>
</dbReference>
<dbReference type="SUPFAM" id="SSF51445">
    <property type="entry name" value="(Trans)glycosidases"/>
    <property type="match status" value="1"/>
</dbReference>